<evidence type="ECO:0000256" key="5">
    <source>
        <dbReference type="ARBA" id="ARBA00022723"/>
    </source>
</evidence>
<keyword evidence="5 14" id="KW-0479">Metal-binding</keyword>
<evidence type="ECO:0000256" key="14">
    <source>
        <dbReference type="RuleBase" id="RU368090"/>
    </source>
</evidence>
<dbReference type="InterPro" id="IPR036465">
    <property type="entry name" value="vWFA_dom_sf"/>
</dbReference>
<dbReference type="RefSeq" id="XP_066066772.1">
    <property type="nucleotide sequence ID" value="XM_066210675.1"/>
</dbReference>
<evidence type="ECO:0000256" key="2">
    <source>
        <dbReference type="ARBA" id="ARBA00004123"/>
    </source>
</evidence>
<dbReference type="GO" id="GO:0006355">
    <property type="term" value="P:regulation of DNA-templated transcription"/>
    <property type="evidence" value="ECO:0007669"/>
    <property type="project" value="InterPro"/>
</dbReference>
<evidence type="ECO:0000256" key="9">
    <source>
        <dbReference type="ARBA" id="ARBA00023015"/>
    </source>
</evidence>
<protein>
    <recommendedName>
        <fullName evidence="4 14">General transcription and DNA repair factor IIH subunit TFB4</fullName>
        <shortName evidence="14">TFIIH subunit TFB4</shortName>
    </recommendedName>
    <alternativeName>
        <fullName evidence="13 14">RNA polymerase II transcription factor B subunit 4</fullName>
    </alternativeName>
</protein>
<name>A0A1E3HF00_9TREE</name>
<keyword evidence="16" id="KW-1185">Reference proteome</keyword>
<keyword evidence="12 14" id="KW-0539">Nucleus</keyword>
<reference evidence="15" key="1">
    <citation type="submission" date="2016-06" db="EMBL/GenBank/DDBJ databases">
        <authorList>
            <person name="Cuomo C."/>
            <person name="Litvintseva A."/>
            <person name="Heitman J."/>
            <person name="Chen Y."/>
            <person name="Sun S."/>
            <person name="Springer D."/>
            <person name="Dromer F."/>
            <person name="Young S."/>
            <person name="Zeng Q."/>
            <person name="Chapman S."/>
            <person name="Gujja S."/>
            <person name="Saif S."/>
            <person name="Birren B."/>
        </authorList>
    </citation>
    <scope>NUCLEOTIDE SEQUENCE</scope>
    <source>
        <strain evidence="15">CBS 7841</strain>
    </source>
</reference>
<evidence type="ECO:0000256" key="12">
    <source>
        <dbReference type="ARBA" id="ARBA00023242"/>
    </source>
</evidence>
<gene>
    <name evidence="15" type="ORF">L203_101230</name>
</gene>
<reference evidence="15" key="3">
    <citation type="submission" date="2024-01" db="EMBL/GenBank/DDBJ databases">
        <authorList>
            <person name="Coelho M.A."/>
            <person name="David-Palma M."/>
            <person name="Shea T."/>
            <person name="Sun S."/>
            <person name="Cuomo C.A."/>
            <person name="Heitman J."/>
        </authorList>
    </citation>
    <scope>NUCLEOTIDE SEQUENCE</scope>
    <source>
        <strain evidence="15">CBS 7841</strain>
    </source>
</reference>
<dbReference type="Proteomes" id="UP000094043">
    <property type="component" value="Chromosome 1"/>
</dbReference>
<dbReference type="GO" id="GO:0006289">
    <property type="term" value="P:nucleotide-excision repair"/>
    <property type="evidence" value="ECO:0007669"/>
    <property type="project" value="UniProtKB-UniRule"/>
</dbReference>
<evidence type="ECO:0000256" key="6">
    <source>
        <dbReference type="ARBA" id="ARBA00022763"/>
    </source>
</evidence>
<dbReference type="AlphaFoldDB" id="A0A1E3HF00"/>
<dbReference type="EMBL" id="CP143784">
    <property type="protein sequence ID" value="WVN86072.1"/>
    <property type="molecule type" value="Genomic_DNA"/>
</dbReference>
<dbReference type="GO" id="GO:0008270">
    <property type="term" value="F:zinc ion binding"/>
    <property type="evidence" value="ECO:0007669"/>
    <property type="project" value="UniProtKB-KW"/>
</dbReference>
<keyword evidence="9 14" id="KW-0805">Transcription regulation</keyword>
<accession>A0A1E3HF00</accession>
<evidence type="ECO:0000256" key="7">
    <source>
        <dbReference type="ARBA" id="ARBA00022771"/>
    </source>
</evidence>
<dbReference type="VEuPathDB" id="FungiDB:L203_06601"/>
<dbReference type="Gene3D" id="3.40.50.410">
    <property type="entry name" value="von Willebrand factor, type A domain"/>
    <property type="match status" value="1"/>
</dbReference>
<comment type="function">
    <text evidence="1 14">Component of the general transcription and DNA repair factor IIH (TFIIH) core complex, which is involved in general and transcription-coupled nucleotide excision repair (NER) of damaged DNA and, when complexed to TFIIK, in RNA transcription by RNA polymerase II. In NER, TFIIH acts by opening DNA around the lesion to allow the excision of the damaged oligonucleotide and its replacement by a new DNA fragment. In transcription, TFIIH has an essential role in transcription initiation. When the pre-initiation complex (PIC) has been established, TFIIH is required for promoter opening and promoter escape. Phosphorylation of the C-terminal tail (CTD) of the largest subunit of RNA polymerase II by the kinase module TFIIK controls the initiation of transcription.</text>
</comment>
<comment type="subunit">
    <text evidence="14">Component of the 7-subunit TFIIH core complex composed of XPB/SSL2, XPD/RAD3, SSL1, TFB1, TFB2, TFB4 and TFB5, which is active in NER. The core complex associates with the 3-subunit CTD-kinase module TFIIK composed of CCL1, KIN28 and TFB3 to form the 10-subunit holoenzyme (holo-TFIIH) active in transcription.</text>
</comment>
<comment type="subcellular location">
    <subcellularLocation>
        <location evidence="2 14">Nucleus</location>
    </subcellularLocation>
</comment>
<keyword evidence="6 14" id="KW-0227">DNA damage</keyword>
<dbReference type="PANTHER" id="PTHR12831:SF0">
    <property type="entry name" value="GENERAL TRANSCRIPTION FACTOR IIH SUBUNIT 3"/>
    <property type="match status" value="1"/>
</dbReference>
<keyword evidence="11 14" id="KW-0234">DNA repair</keyword>
<dbReference type="Pfam" id="PF03850">
    <property type="entry name" value="Tfb4"/>
    <property type="match status" value="1"/>
</dbReference>
<dbReference type="OrthoDB" id="17307at2759"/>
<dbReference type="InterPro" id="IPR004600">
    <property type="entry name" value="TFIIH_Tfb4/GTF2H3"/>
</dbReference>
<evidence type="ECO:0000256" key="11">
    <source>
        <dbReference type="ARBA" id="ARBA00023204"/>
    </source>
</evidence>
<evidence type="ECO:0000256" key="10">
    <source>
        <dbReference type="ARBA" id="ARBA00023163"/>
    </source>
</evidence>
<sequence>MSPSTLILILDLHPLSFGLLADLPPPPPHPDRHVDKAEQENLYIAPWLDIVTIFLRAHLAHRWGNDVTVYGTSAGKARMIYPPPVTTQRGRLKPRPNCFRPFQLIAEDVEQGVKAMFDEEQSRLNTGNLDGLNEPPAMVAALTKALCYINRKAPSTRDHTDSSLLADNSMTSGPDKQEFRVMIVNATPGSAIAAASGQASKDELAAGKTGMGGGYVGMMNCVFAAQKAKVPIDVLSLPPPTIDAQPPVFLQQAANLTEGVYWQWNGRGGLLQYLHSIYLTPPSLRKQPFAVPPQGAVGFRAVCFCHHKTLDIGFVCSVCLSIFCEPKAVCGMCKTRFPVKTIPTLRQLATFIQPIPVPDTIVPPRDLSGGKSKARTKNQTPKIAERAKTGDDKPIVLDLRGGVNMR</sequence>
<keyword evidence="10 14" id="KW-0804">Transcription</keyword>
<dbReference type="GO" id="GO:0000439">
    <property type="term" value="C:transcription factor TFIIH core complex"/>
    <property type="evidence" value="ECO:0007669"/>
    <property type="project" value="UniProtKB-UniRule"/>
</dbReference>
<evidence type="ECO:0000256" key="13">
    <source>
        <dbReference type="ARBA" id="ARBA00033341"/>
    </source>
</evidence>
<dbReference type="GeneID" id="91085444"/>
<dbReference type="PANTHER" id="PTHR12831">
    <property type="entry name" value="TRANSCRIPTION INITIATION FACTOR IIH TFIIH , POLYPEPTIDE 3-RELATED"/>
    <property type="match status" value="1"/>
</dbReference>
<evidence type="ECO:0000313" key="16">
    <source>
        <dbReference type="Proteomes" id="UP000094043"/>
    </source>
</evidence>
<dbReference type="GO" id="GO:0005675">
    <property type="term" value="C:transcription factor TFIIH holo complex"/>
    <property type="evidence" value="ECO:0007669"/>
    <property type="project" value="UniProtKB-UniRule"/>
</dbReference>
<keyword evidence="8 14" id="KW-0862">Zinc</keyword>
<evidence type="ECO:0000256" key="4">
    <source>
        <dbReference type="ARBA" id="ARBA00021280"/>
    </source>
</evidence>
<evidence type="ECO:0000256" key="8">
    <source>
        <dbReference type="ARBA" id="ARBA00022833"/>
    </source>
</evidence>
<keyword evidence="7 14" id="KW-0863">Zinc-finger</keyword>
<evidence type="ECO:0000313" key="15">
    <source>
        <dbReference type="EMBL" id="WVN86072.1"/>
    </source>
</evidence>
<comment type="similarity">
    <text evidence="3 14">Belongs to the TFB4 family.</text>
</comment>
<reference evidence="15" key="2">
    <citation type="journal article" date="2022" name="Elife">
        <title>Obligate sexual reproduction of a homothallic fungus closely related to the Cryptococcus pathogenic species complex.</title>
        <authorList>
            <person name="Passer A.R."/>
            <person name="Clancey S.A."/>
            <person name="Shea T."/>
            <person name="David-Palma M."/>
            <person name="Averette A.F."/>
            <person name="Boekhout T."/>
            <person name="Porcel B.M."/>
            <person name="Nowrousian M."/>
            <person name="Cuomo C.A."/>
            <person name="Sun S."/>
            <person name="Heitman J."/>
            <person name="Coelho M.A."/>
        </authorList>
    </citation>
    <scope>NUCLEOTIDE SEQUENCE</scope>
    <source>
        <strain evidence="15">CBS 7841</strain>
    </source>
</reference>
<evidence type="ECO:0000256" key="3">
    <source>
        <dbReference type="ARBA" id="ARBA00005273"/>
    </source>
</evidence>
<organism evidence="15 16">
    <name type="scientific">Cryptococcus depauperatus CBS 7841</name>
    <dbReference type="NCBI Taxonomy" id="1295531"/>
    <lineage>
        <taxon>Eukaryota</taxon>
        <taxon>Fungi</taxon>
        <taxon>Dikarya</taxon>
        <taxon>Basidiomycota</taxon>
        <taxon>Agaricomycotina</taxon>
        <taxon>Tremellomycetes</taxon>
        <taxon>Tremellales</taxon>
        <taxon>Cryptococcaceae</taxon>
        <taxon>Cryptococcus</taxon>
    </lineage>
</organism>
<evidence type="ECO:0000256" key="1">
    <source>
        <dbReference type="ARBA" id="ARBA00002817"/>
    </source>
</evidence>
<proteinExistence type="inferred from homology"/>
<dbReference type="KEGG" id="cdep:91085444"/>